<dbReference type="Proteomes" id="UP000816034">
    <property type="component" value="Unassembled WGS sequence"/>
</dbReference>
<accession>A0AA88KEB0</accession>
<keyword evidence="3" id="KW-1185">Reference proteome</keyword>
<organism evidence="2 3">
    <name type="scientific">Naegleria lovaniensis</name>
    <name type="common">Amoeba</name>
    <dbReference type="NCBI Taxonomy" id="51637"/>
    <lineage>
        <taxon>Eukaryota</taxon>
        <taxon>Discoba</taxon>
        <taxon>Heterolobosea</taxon>
        <taxon>Tetramitia</taxon>
        <taxon>Eutetramitia</taxon>
        <taxon>Vahlkampfiidae</taxon>
        <taxon>Naegleria</taxon>
    </lineage>
</organism>
<dbReference type="RefSeq" id="XP_044542738.1">
    <property type="nucleotide sequence ID" value="XM_044687748.1"/>
</dbReference>
<dbReference type="GeneID" id="68104481"/>
<dbReference type="EMBL" id="PYSW02000053">
    <property type="protein sequence ID" value="KAG2373564.1"/>
    <property type="molecule type" value="Genomic_DNA"/>
</dbReference>
<evidence type="ECO:0000313" key="2">
    <source>
        <dbReference type="EMBL" id="KAG2373564.1"/>
    </source>
</evidence>
<comment type="caution">
    <text evidence="2">The sequence shown here is derived from an EMBL/GenBank/DDBJ whole genome shotgun (WGS) entry which is preliminary data.</text>
</comment>
<dbReference type="AlphaFoldDB" id="A0AA88KEB0"/>
<proteinExistence type="predicted"/>
<feature type="region of interest" description="Disordered" evidence="1">
    <location>
        <begin position="275"/>
        <end position="307"/>
    </location>
</feature>
<sequence length="307" mass="35523">MPDTALVKRCIIMNDPSIMNQTSLFPFSKLQYVELCSGDCSILSLLKILNKTEIHHICLNDGVSKELLQFIVNEFPNLRTLEVADFSDLERISTCNTSVTTFKWNHYLGHGKECYDMESINIHDVLSDLIAPCFPNLQHIEIENPTFHIDIIQLVRLWTNTTPLFPSLKKLSIHVVVYECEHKEQVLSRVEWMKFCDLKHLPELELSCEYSTVASLLLALFESKAKRLKIHVIDQECGGIRFSSMHELLENVFEQDVSTQLKGILSERISSKVITYETDYESSEESEDEEEEEEDDEDHDEDEEEDE</sequence>
<reference evidence="2 3" key="1">
    <citation type="journal article" date="2018" name="BMC Genomics">
        <title>The genome of Naegleria lovaniensis, the basis for a comparative approach to unravel pathogenicity factors of the human pathogenic amoeba N. fowleri.</title>
        <authorList>
            <person name="Liechti N."/>
            <person name="Schurch N."/>
            <person name="Bruggmann R."/>
            <person name="Wittwer M."/>
        </authorList>
    </citation>
    <scope>NUCLEOTIDE SEQUENCE [LARGE SCALE GENOMIC DNA]</scope>
    <source>
        <strain evidence="2 3">ATCC 30569</strain>
    </source>
</reference>
<evidence type="ECO:0000313" key="3">
    <source>
        <dbReference type="Proteomes" id="UP000816034"/>
    </source>
</evidence>
<feature type="compositionally biased region" description="Acidic residues" evidence="1">
    <location>
        <begin position="278"/>
        <end position="307"/>
    </location>
</feature>
<protein>
    <submittedName>
        <fullName evidence="2">Uncharacterized protein</fullName>
    </submittedName>
</protein>
<gene>
    <name evidence="2" type="ORF">C9374_012027</name>
</gene>
<name>A0AA88KEB0_NAELO</name>
<evidence type="ECO:0000256" key="1">
    <source>
        <dbReference type="SAM" id="MobiDB-lite"/>
    </source>
</evidence>